<dbReference type="Pfam" id="PF13242">
    <property type="entry name" value="Hydrolase_like"/>
    <property type="match status" value="1"/>
</dbReference>
<comment type="caution">
    <text evidence="2">The sequence shown here is derived from an EMBL/GenBank/DDBJ whole genome shotgun (WGS) entry which is preliminary data.</text>
</comment>
<accession>A0A8J4BR61</accession>
<name>A0A8J4BR61_9CHLO</name>
<dbReference type="InterPro" id="IPR023214">
    <property type="entry name" value="HAD_sf"/>
</dbReference>
<feature type="region of interest" description="Disordered" evidence="1">
    <location>
        <begin position="51"/>
        <end position="78"/>
    </location>
</feature>
<dbReference type="GO" id="GO:0016791">
    <property type="term" value="F:phosphatase activity"/>
    <property type="evidence" value="ECO:0007669"/>
    <property type="project" value="TreeGrafter"/>
</dbReference>
<dbReference type="InterPro" id="IPR036412">
    <property type="entry name" value="HAD-like_sf"/>
</dbReference>
<protein>
    <submittedName>
        <fullName evidence="2">Uncharacterized protein</fullName>
    </submittedName>
</protein>
<evidence type="ECO:0000256" key="1">
    <source>
        <dbReference type="SAM" id="MobiDB-lite"/>
    </source>
</evidence>
<dbReference type="InterPro" id="IPR006357">
    <property type="entry name" value="HAD-SF_hydro_IIA"/>
</dbReference>
<proteinExistence type="predicted"/>
<dbReference type="EMBL" id="BNCO01000060">
    <property type="protein sequence ID" value="GIL63732.1"/>
    <property type="molecule type" value="Genomic_DNA"/>
</dbReference>
<dbReference type="GO" id="GO:0009507">
    <property type="term" value="C:chloroplast"/>
    <property type="evidence" value="ECO:0007669"/>
    <property type="project" value="TreeGrafter"/>
</dbReference>
<feature type="compositionally biased region" description="Polar residues" evidence="1">
    <location>
        <begin position="66"/>
        <end position="78"/>
    </location>
</feature>
<dbReference type="SUPFAM" id="SSF56784">
    <property type="entry name" value="HAD-like"/>
    <property type="match status" value="1"/>
</dbReference>
<evidence type="ECO:0000313" key="3">
    <source>
        <dbReference type="Proteomes" id="UP000747399"/>
    </source>
</evidence>
<dbReference type="Proteomes" id="UP000747399">
    <property type="component" value="Unassembled WGS sequence"/>
</dbReference>
<sequence>MCHLQSSHTVTSAPMQVHLHGLSLSLWPRKTPRHIYRPSLPLYAIYPAHRSKQETRDTTRRRAFSGTHQPLTTSGTPSTDACDTMIQITRLSEVSGRYKALLLDQFGVLHDGRRPYPGAVEAVSAAADSGLRLLIISNSSRRSGGTLDKLAAMGFDRRCFEGVVTSGELTHRFLTLRPDDWWLGVGSRCLHINWSRRGPVSLEDIGLQAVADPRDADFFLAHGTEALSLPGGGVEERSLEDLKALLRGAAEAAVRAGTTPPPLVVANPDVVTVDGDDLVAMPGALAAAYSSAGGPVVLMGKPSPLIYAACGEILGLNPSEMLAVGDSLEHDVAGALAAGVDSLFIAGGIHAQELLVQREGGGESVGVQQPSTQKRVDVEALQRLVSNLHPAVLSAGAARGVKAPTYVASQLVW</sequence>
<dbReference type="PANTHER" id="PTHR19288">
    <property type="entry name" value="4-NITROPHENYLPHOSPHATASE-RELATED"/>
    <property type="match status" value="1"/>
</dbReference>
<evidence type="ECO:0000313" key="2">
    <source>
        <dbReference type="EMBL" id="GIL63732.1"/>
    </source>
</evidence>
<dbReference type="InterPro" id="IPR006356">
    <property type="entry name" value="HAD-SF_hydro_IIA_hyp3"/>
</dbReference>
<keyword evidence="3" id="KW-1185">Reference proteome</keyword>
<reference evidence="2" key="1">
    <citation type="journal article" date="2021" name="Proc. Natl. Acad. Sci. U.S.A.">
        <title>Three genomes in the algal genus Volvox reveal the fate of a haploid sex-determining region after a transition to homothallism.</title>
        <authorList>
            <person name="Yamamoto K."/>
            <person name="Hamaji T."/>
            <person name="Kawai-Toyooka H."/>
            <person name="Matsuzaki R."/>
            <person name="Takahashi F."/>
            <person name="Nishimura Y."/>
            <person name="Kawachi M."/>
            <person name="Noguchi H."/>
            <person name="Minakuchi Y."/>
            <person name="Umen J.G."/>
            <person name="Toyoda A."/>
            <person name="Nozaki H."/>
        </authorList>
    </citation>
    <scope>NUCLEOTIDE SEQUENCE</scope>
    <source>
        <strain evidence="2">NIES-3780</strain>
    </source>
</reference>
<dbReference type="NCBIfam" id="TIGR01459">
    <property type="entry name" value="HAD-SF-IIA-hyp4"/>
    <property type="match status" value="1"/>
</dbReference>
<dbReference type="PANTHER" id="PTHR19288:SF90">
    <property type="entry name" value="OS08G0542600 PROTEIN"/>
    <property type="match status" value="1"/>
</dbReference>
<dbReference type="Gene3D" id="3.40.50.1000">
    <property type="entry name" value="HAD superfamily/HAD-like"/>
    <property type="match status" value="2"/>
</dbReference>
<gene>
    <name evidence="2" type="ORF">Vafri_17753</name>
</gene>
<organism evidence="2 3">
    <name type="scientific">Volvox africanus</name>
    <dbReference type="NCBI Taxonomy" id="51714"/>
    <lineage>
        <taxon>Eukaryota</taxon>
        <taxon>Viridiplantae</taxon>
        <taxon>Chlorophyta</taxon>
        <taxon>core chlorophytes</taxon>
        <taxon>Chlorophyceae</taxon>
        <taxon>CS clade</taxon>
        <taxon>Chlamydomonadales</taxon>
        <taxon>Volvocaceae</taxon>
        <taxon>Volvox</taxon>
    </lineage>
</organism>
<dbReference type="AlphaFoldDB" id="A0A8J4BR61"/>
<feature type="compositionally biased region" description="Basic and acidic residues" evidence="1">
    <location>
        <begin position="51"/>
        <end position="60"/>
    </location>
</feature>
<dbReference type="Pfam" id="PF13344">
    <property type="entry name" value="Hydrolase_6"/>
    <property type="match status" value="1"/>
</dbReference>